<dbReference type="EMBL" id="JBHTLX010000024">
    <property type="protein sequence ID" value="MFD1250520.1"/>
    <property type="molecule type" value="Genomic_DNA"/>
</dbReference>
<gene>
    <name evidence="1" type="ORF">ACFQ3F_22195</name>
</gene>
<proteinExistence type="predicted"/>
<sequence length="246" mass="26389">MTRLPDAKVRRARRGRWWHRRAAWLYDGLCAGELTDHREHAGEGPMPVTLHPLGRMVFPFGQLVLADPYLIGAHPRPMAQTLRVTPYDVVAADVEISLGHHRTAAALLVSGDGPVVSWEPAGFAGAKPGLRWDSYLGYGVDSGAGCFVGMPSAKRIGPVLEADDGRLQDRLSQALFGEEEPVGGVLVEVVAGMPLAAFPSGWGDGCYPTWLGRDASGEVAVVVTDFLVVTDPYLARRGARGRGRAA</sequence>
<accession>A0ABW3W7I7</accession>
<keyword evidence="2" id="KW-1185">Reference proteome</keyword>
<dbReference type="RefSeq" id="WP_367919012.1">
    <property type="nucleotide sequence ID" value="NZ_BAABAC010000018.1"/>
</dbReference>
<name>A0ABW3W7I7_9ACTN</name>
<evidence type="ECO:0000313" key="2">
    <source>
        <dbReference type="Proteomes" id="UP001597229"/>
    </source>
</evidence>
<dbReference type="Proteomes" id="UP001597229">
    <property type="component" value="Unassembled WGS sequence"/>
</dbReference>
<evidence type="ECO:0000313" key="1">
    <source>
        <dbReference type="EMBL" id="MFD1250520.1"/>
    </source>
</evidence>
<comment type="caution">
    <text evidence="1">The sequence shown here is derived from an EMBL/GenBank/DDBJ whole genome shotgun (WGS) entry which is preliminary data.</text>
</comment>
<dbReference type="InterPro" id="IPR025335">
    <property type="entry name" value="DUF4241"/>
</dbReference>
<reference evidence="2" key="1">
    <citation type="journal article" date="2019" name="Int. J. Syst. Evol. Microbiol.">
        <title>The Global Catalogue of Microorganisms (GCM) 10K type strain sequencing project: providing services to taxonomists for standard genome sequencing and annotation.</title>
        <authorList>
            <consortium name="The Broad Institute Genomics Platform"/>
            <consortium name="The Broad Institute Genome Sequencing Center for Infectious Disease"/>
            <person name="Wu L."/>
            <person name="Ma J."/>
        </authorList>
    </citation>
    <scope>NUCLEOTIDE SEQUENCE [LARGE SCALE GENOMIC DNA]</scope>
    <source>
        <strain evidence="2">CCUG 52478</strain>
    </source>
</reference>
<protein>
    <submittedName>
        <fullName evidence="1">DUF4241 domain-containing protein</fullName>
    </submittedName>
</protein>
<organism evidence="1 2">
    <name type="scientific">Nocardioides ginsengisoli</name>
    <dbReference type="NCBI Taxonomy" id="363868"/>
    <lineage>
        <taxon>Bacteria</taxon>
        <taxon>Bacillati</taxon>
        <taxon>Actinomycetota</taxon>
        <taxon>Actinomycetes</taxon>
        <taxon>Propionibacteriales</taxon>
        <taxon>Nocardioidaceae</taxon>
        <taxon>Nocardioides</taxon>
    </lineage>
</organism>
<dbReference type="Pfam" id="PF14025">
    <property type="entry name" value="DUF4241"/>
    <property type="match status" value="1"/>
</dbReference>